<accession>A0A1U7JLP3</accession>
<evidence type="ECO:0000256" key="11">
    <source>
        <dbReference type="ARBA" id="ARBA00022977"/>
    </source>
</evidence>
<dbReference type="GO" id="GO:0005524">
    <property type="term" value="F:ATP binding"/>
    <property type="evidence" value="ECO:0007669"/>
    <property type="project" value="UniProtKB-KW"/>
</dbReference>
<name>A0A1U7JLP3_9HYPH</name>
<comment type="pathway">
    <text evidence="3">Cofactor biosynthesis; thiamine diphosphate biosynthesis; 4-methyl-5-(2-phosphoethyl)-thiazole from 5-(2-hydroxyethyl)-4-methylthiazole: step 1/1.</text>
</comment>
<gene>
    <name evidence="12" type="ORF">A3843_03095</name>
</gene>
<comment type="caution">
    <text evidence="12">The sequence shown here is derived from an EMBL/GenBank/DDBJ whole genome shotgun (WGS) entry which is preliminary data.</text>
</comment>
<comment type="catalytic activity">
    <reaction evidence="1">
        <text>5-(2-hydroxyethyl)-4-methylthiazole + ATP = 4-methyl-5-(2-phosphooxyethyl)-thiazole + ADP + H(+)</text>
        <dbReference type="Rhea" id="RHEA:24212"/>
        <dbReference type="ChEBI" id="CHEBI:15378"/>
        <dbReference type="ChEBI" id="CHEBI:17957"/>
        <dbReference type="ChEBI" id="CHEBI:30616"/>
        <dbReference type="ChEBI" id="CHEBI:58296"/>
        <dbReference type="ChEBI" id="CHEBI:456216"/>
        <dbReference type="EC" id="2.7.1.50"/>
    </reaction>
</comment>
<dbReference type="STRING" id="197461.A3843_03095"/>
<dbReference type="PRINTS" id="PR01099">
    <property type="entry name" value="HYETHTZKNASE"/>
</dbReference>
<evidence type="ECO:0000256" key="4">
    <source>
        <dbReference type="ARBA" id="ARBA00012129"/>
    </source>
</evidence>
<dbReference type="EC" id="2.7.1.50" evidence="4"/>
<evidence type="ECO:0000256" key="3">
    <source>
        <dbReference type="ARBA" id="ARBA00004868"/>
    </source>
</evidence>
<dbReference type="RefSeq" id="WP_028480165.1">
    <property type="nucleotide sequence ID" value="NZ_LVVZ01000005.1"/>
</dbReference>
<evidence type="ECO:0000256" key="6">
    <source>
        <dbReference type="ARBA" id="ARBA00022723"/>
    </source>
</evidence>
<dbReference type="Gene3D" id="3.40.1190.20">
    <property type="match status" value="2"/>
</dbReference>
<dbReference type="Pfam" id="PF02110">
    <property type="entry name" value="HK"/>
    <property type="match status" value="2"/>
</dbReference>
<organism evidence="12 13">
    <name type="scientific">Pseudovibrio exalbescens</name>
    <dbReference type="NCBI Taxonomy" id="197461"/>
    <lineage>
        <taxon>Bacteria</taxon>
        <taxon>Pseudomonadati</taxon>
        <taxon>Pseudomonadota</taxon>
        <taxon>Alphaproteobacteria</taxon>
        <taxon>Hyphomicrobiales</taxon>
        <taxon>Stappiaceae</taxon>
        <taxon>Pseudovibrio</taxon>
    </lineage>
</organism>
<keyword evidence="5" id="KW-0808">Transferase</keyword>
<evidence type="ECO:0000256" key="7">
    <source>
        <dbReference type="ARBA" id="ARBA00022741"/>
    </source>
</evidence>
<comment type="cofactor">
    <cofactor evidence="2">
        <name>Mg(2+)</name>
        <dbReference type="ChEBI" id="CHEBI:18420"/>
    </cofactor>
</comment>
<dbReference type="GO" id="GO:0000287">
    <property type="term" value="F:magnesium ion binding"/>
    <property type="evidence" value="ECO:0007669"/>
    <property type="project" value="InterPro"/>
</dbReference>
<dbReference type="EMBL" id="LVVZ01000005">
    <property type="protein sequence ID" value="OKL45608.1"/>
    <property type="molecule type" value="Genomic_DNA"/>
</dbReference>
<evidence type="ECO:0000256" key="8">
    <source>
        <dbReference type="ARBA" id="ARBA00022777"/>
    </source>
</evidence>
<protein>
    <recommendedName>
        <fullName evidence="4">hydroxyethylthiazole kinase</fullName>
        <ecNumber evidence="4">2.7.1.50</ecNumber>
    </recommendedName>
</protein>
<dbReference type="AlphaFoldDB" id="A0A1U7JLP3"/>
<dbReference type="SUPFAM" id="SSF53613">
    <property type="entry name" value="Ribokinase-like"/>
    <property type="match status" value="1"/>
</dbReference>
<evidence type="ECO:0000313" key="12">
    <source>
        <dbReference type="EMBL" id="OKL45608.1"/>
    </source>
</evidence>
<dbReference type="Proteomes" id="UP000185783">
    <property type="component" value="Unassembled WGS sequence"/>
</dbReference>
<dbReference type="InterPro" id="IPR000417">
    <property type="entry name" value="Hyethyz_kinase"/>
</dbReference>
<dbReference type="GO" id="GO:0009228">
    <property type="term" value="P:thiamine biosynthetic process"/>
    <property type="evidence" value="ECO:0007669"/>
    <property type="project" value="UniProtKB-KW"/>
</dbReference>
<evidence type="ECO:0000256" key="10">
    <source>
        <dbReference type="ARBA" id="ARBA00022842"/>
    </source>
</evidence>
<sequence>MTQFTTAQLWQVIQRVRSDGPRVHCLTNTVAQELTANVLLAAGAVPSMTIAPSEIAGFTASANAVLVNLGTLDETRRESMVLAAEQAKTAGKPWVLDPVFIHRSPPRANFARELLAYGPHVVRANRDEFQALGKAPAASPRSVYFESGAVDEIWQGDWHGRVANGSPLMTRMTAAGCAMTALVAACCAVEEDARCAVTAAAGWFAVAGELAGEGAGGPGSFKAALLDRLYDLKADHFAAKLRYTDTMTGEGT</sequence>
<keyword evidence="6" id="KW-0479">Metal-binding</keyword>
<evidence type="ECO:0000256" key="9">
    <source>
        <dbReference type="ARBA" id="ARBA00022840"/>
    </source>
</evidence>
<keyword evidence="11" id="KW-0784">Thiamine biosynthesis</keyword>
<keyword evidence="8" id="KW-0418">Kinase</keyword>
<dbReference type="InterPro" id="IPR029056">
    <property type="entry name" value="Ribokinase-like"/>
</dbReference>
<evidence type="ECO:0000313" key="13">
    <source>
        <dbReference type="Proteomes" id="UP000185783"/>
    </source>
</evidence>
<dbReference type="PIRSF" id="PIRSF000513">
    <property type="entry name" value="Thz_kinase"/>
    <property type="match status" value="1"/>
</dbReference>
<evidence type="ECO:0000256" key="2">
    <source>
        <dbReference type="ARBA" id="ARBA00001946"/>
    </source>
</evidence>
<evidence type="ECO:0000256" key="5">
    <source>
        <dbReference type="ARBA" id="ARBA00022679"/>
    </source>
</evidence>
<keyword evidence="10" id="KW-0460">Magnesium</keyword>
<dbReference type="CDD" id="cd01170">
    <property type="entry name" value="THZ_kinase"/>
    <property type="match status" value="1"/>
</dbReference>
<dbReference type="UniPathway" id="UPA00060">
    <property type="reaction ID" value="UER00139"/>
</dbReference>
<dbReference type="GO" id="GO:0009229">
    <property type="term" value="P:thiamine diphosphate biosynthetic process"/>
    <property type="evidence" value="ECO:0007669"/>
    <property type="project" value="UniProtKB-UniPathway"/>
</dbReference>
<proteinExistence type="predicted"/>
<reference evidence="12 13" key="1">
    <citation type="submission" date="2016-03" db="EMBL/GenBank/DDBJ databases">
        <title>Genome sequence of Nesiotobacter sp. nov., a moderately halophilic alphaproteobacterium isolated from the Yellow Sea, China.</title>
        <authorList>
            <person name="Zhang G."/>
            <person name="Zhang R."/>
        </authorList>
    </citation>
    <scope>NUCLEOTIDE SEQUENCE [LARGE SCALE GENOMIC DNA]</scope>
    <source>
        <strain evidence="12 13">WB1-6</strain>
    </source>
</reference>
<keyword evidence="13" id="KW-1185">Reference proteome</keyword>
<keyword evidence="9" id="KW-0067">ATP-binding</keyword>
<evidence type="ECO:0000256" key="1">
    <source>
        <dbReference type="ARBA" id="ARBA00001771"/>
    </source>
</evidence>
<dbReference type="GO" id="GO:0004417">
    <property type="term" value="F:hydroxyethylthiazole kinase activity"/>
    <property type="evidence" value="ECO:0007669"/>
    <property type="project" value="UniProtKB-EC"/>
</dbReference>
<keyword evidence="7" id="KW-0547">Nucleotide-binding</keyword>